<dbReference type="STRING" id="306541.SAMN05421668_10249"/>
<keyword evidence="3" id="KW-1003">Cell membrane</keyword>
<dbReference type="InterPro" id="IPR023090">
    <property type="entry name" value="UPF0702_alpha/beta_dom_sf"/>
</dbReference>
<organism evidence="10 11">
    <name type="scientific">Halolactibacillus miurensis</name>
    <dbReference type="NCBI Taxonomy" id="306541"/>
    <lineage>
        <taxon>Bacteria</taxon>
        <taxon>Bacillati</taxon>
        <taxon>Bacillota</taxon>
        <taxon>Bacilli</taxon>
        <taxon>Bacillales</taxon>
        <taxon>Bacillaceae</taxon>
        <taxon>Halolactibacillus</taxon>
    </lineage>
</organism>
<feature type="transmembrane region" description="Helical" evidence="7">
    <location>
        <begin position="56"/>
        <end position="75"/>
    </location>
</feature>
<dbReference type="EMBL" id="FPAI01000002">
    <property type="protein sequence ID" value="SFS40816.1"/>
    <property type="molecule type" value="Genomic_DNA"/>
</dbReference>
<evidence type="ECO:0000256" key="2">
    <source>
        <dbReference type="ARBA" id="ARBA00006448"/>
    </source>
</evidence>
<dbReference type="Proteomes" id="UP000199139">
    <property type="component" value="Unassembled WGS sequence"/>
</dbReference>
<dbReference type="RefSeq" id="WP_062318997.1">
    <property type="nucleotide sequence ID" value="NZ_BJWJ01000005.1"/>
</dbReference>
<dbReference type="GO" id="GO:0005886">
    <property type="term" value="C:plasma membrane"/>
    <property type="evidence" value="ECO:0007669"/>
    <property type="project" value="UniProtKB-SubCell"/>
</dbReference>
<evidence type="ECO:0000256" key="5">
    <source>
        <dbReference type="ARBA" id="ARBA00022989"/>
    </source>
</evidence>
<reference evidence="9 12" key="2">
    <citation type="submission" date="2019-07" db="EMBL/GenBank/DDBJ databases">
        <title>Whole genome shotgun sequence of Halolactibacillus miurensis NBRC 100873.</title>
        <authorList>
            <person name="Hosoyama A."/>
            <person name="Uohara A."/>
            <person name="Ohji S."/>
            <person name="Ichikawa N."/>
        </authorList>
    </citation>
    <scope>NUCLEOTIDE SEQUENCE [LARGE SCALE GENOMIC DNA]</scope>
    <source>
        <strain evidence="9 12">NBRC 100873</strain>
    </source>
</reference>
<dbReference type="Pfam" id="PF04239">
    <property type="entry name" value="DUF421"/>
    <property type="match status" value="1"/>
</dbReference>
<evidence type="ECO:0000313" key="10">
    <source>
        <dbReference type="EMBL" id="SFS40816.1"/>
    </source>
</evidence>
<evidence type="ECO:0000313" key="11">
    <source>
        <dbReference type="Proteomes" id="UP000199139"/>
    </source>
</evidence>
<keyword evidence="5 7" id="KW-1133">Transmembrane helix</keyword>
<evidence type="ECO:0000313" key="9">
    <source>
        <dbReference type="EMBL" id="GEM03778.1"/>
    </source>
</evidence>
<accession>A0A1I6PKV7</accession>
<dbReference type="PANTHER" id="PTHR34582:SF6">
    <property type="entry name" value="UPF0702 TRANSMEMBRANE PROTEIN YCAP"/>
    <property type="match status" value="1"/>
</dbReference>
<proteinExistence type="inferred from homology"/>
<gene>
    <name evidence="9" type="ORF">HMI01_07660</name>
    <name evidence="10" type="ORF">SAMN05421668_10249</name>
</gene>
<evidence type="ECO:0000256" key="4">
    <source>
        <dbReference type="ARBA" id="ARBA00022692"/>
    </source>
</evidence>
<evidence type="ECO:0000256" key="3">
    <source>
        <dbReference type="ARBA" id="ARBA00022475"/>
    </source>
</evidence>
<evidence type="ECO:0000259" key="8">
    <source>
        <dbReference type="Pfam" id="PF04239"/>
    </source>
</evidence>
<dbReference type="EMBL" id="BJWJ01000005">
    <property type="protein sequence ID" value="GEM03778.1"/>
    <property type="molecule type" value="Genomic_DNA"/>
</dbReference>
<feature type="domain" description="YetF C-terminal" evidence="8">
    <location>
        <begin position="76"/>
        <end position="196"/>
    </location>
</feature>
<protein>
    <submittedName>
        <fullName evidence="9">DUF421 domain-containing protein</fullName>
    </submittedName>
    <submittedName>
        <fullName evidence="10">Uncharacterized membrane protein YcaP, DUF421 family</fullName>
    </submittedName>
</protein>
<evidence type="ECO:0000256" key="1">
    <source>
        <dbReference type="ARBA" id="ARBA00004651"/>
    </source>
</evidence>
<comment type="similarity">
    <text evidence="2">Belongs to the UPF0702 family.</text>
</comment>
<comment type="subcellular location">
    <subcellularLocation>
        <location evidence="1">Cell membrane</location>
        <topology evidence="1">Multi-pass membrane protein</topology>
    </subcellularLocation>
</comment>
<dbReference type="AlphaFoldDB" id="A0A1I6PKV7"/>
<feature type="transmembrane region" description="Helical" evidence="7">
    <location>
        <begin position="27"/>
        <end position="44"/>
    </location>
</feature>
<keyword evidence="12" id="KW-1185">Reference proteome</keyword>
<dbReference type="Proteomes" id="UP000321773">
    <property type="component" value="Unassembled WGS sequence"/>
</dbReference>
<name>A0A1I6PKV7_9BACI</name>
<dbReference type="InterPro" id="IPR007353">
    <property type="entry name" value="DUF421"/>
</dbReference>
<keyword evidence="4 7" id="KW-0812">Transmembrane</keyword>
<evidence type="ECO:0000256" key="7">
    <source>
        <dbReference type="SAM" id="Phobius"/>
    </source>
</evidence>
<evidence type="ECO:0000313" key="12">
    <source>
        <dbReference type="Proteomes" id="UP000321773"/>
    </source>
</evidence>
<keyword evidence="6 7" id="KW-0472">Membrane</keyword>
<evidence type="ECO:0000256" key="6">
    <source>
        <dbReference type="ARBA" id="ARBA00023136"/>
    </source>
</evidence>
<sequence>MVWLTIVSYLTMVTVFRLMGKREVGELSLFDVVIFMMMAELGVNLIEDPDLTFKDIYLPLVILLFCQRFSAYLALKFPRARRLFDGEASYIYKDGKFNLKAMRKERYSLTDFLQQLHEKEIKGLQDLDYALLESSGKLSAFKKDKQESTGVVYDVVLYGVLQKNILRQAGLTEEDVKKFLRSNGCIGYQNIFYLSVDGDNQWFLKSFNDVLTFAD</sequence>
<reference evidence="10 11" key="1">
    <citation type="submission" date="2016-10" db="EMBL/GenBank/DDBJ databases">
        <authorList>
            <person name="de Groot N.N."/>
        </authorList>
    </citation>
    <scope>NUCLEOTIDE SEQUENCE [LARGE SCALE GENOMIC DNA]</scope>
    <source>
        <strain evidence="10 11">DSM 17074</strain>
    </source>
</reference>
<dbReference type="PANTHER" id="PTHR34582">
    <property type="entry name" value="UPF0702 TRANSMEMBRANE PROTEIN YCAP"/>
    <property type="match status" value="1"/>
</dbReference>
<dbReference type="Gene3D" id="3.30.240.20">
    <property type="entry name" value="bsu07140 like domains"/>
    <property type="match status" value="2"/>
</dbReference>